<dbReference type="CDD" id="cd04301">
    <property type="entry name" value="NAT_SF"/>
    <property type="match status" value="1"/>
</dbReference>
<feature type="domain" description="N-acetyltransferase" evidence="4">
    <location>
        <begin position="9"/>
        <end position="168"/>
    </location>
</feature>
<dbReference type="PANTHER" id="PTHR43792:SF8">
    <property type="entry name" value="[RIBOSOMAL PROTEIN US5]-ALANINE N-ACETYLTRANSFERASE"/>
    <property type="match status" value="1"/>
</dbReference>
<proteinExistence type="inferred from homology"/>
<dbReference type="Pfam" id="PF00583">
    <property type="entry name" value="Acetyltransf_1"/>
    <property type="match status" value="1"/>
</dbReference>
<reference evidence="5 6" key="1">
    <citation type="submission" date="2016-06" db="EMBL/GenBank/DDBJ databases">
        <title>Acetobacter pasteurianus NBRC 3278 whole genome sequencing project.</title>
        <authorList>
            <person name="Matsutani M."/>
            <person name="Shiwa Y."/>
            <person name="Okamoto-Kainuma A."/>
            <person name="Ishikawa M."/>
            <person name="Koizumi Y."/>
            <person name="Yoshikawa H."/>
            <person name="Yakushi T."/>
            <person name="Matsushita K."/>
        </authorList>
    </citation>
    <scope>NUCLEOTIDE SEQUENCE [LARGE SCALE GENOMIC DNA]</scope>
    <source>
        <strain evidence="5 6">NBRC 3278</strain>
    </source>
</reference>
<comment type="similarity">
    <text evidence="3">Belongs to the acetyltransferase family. RimJ subfamily.</text>
</comment>
<keyword evidence="2" id="KW-0012">Acyltransferase</keyword>
<dbReference type="EMBL" id="BDEV01000185">
    <property type="protein sequence ID" value="GCD64292.1"/>
    <property type="molecule type" value="Genomic_DNA"/>
</dbReference>
<dbReference type="Gene3D" id="3.40.630.30">
    <property type="match status" value="1"/>
</dbReference>
<gene>
    <name evidence="5" type="ORF">NBRC3278_3385</name>
</gene>
<evidence type="ECO:0000313" key="5">
    <source>
        <dbReference type="EMBL" id="GCD64292.1"/>
    </source>
</evidence>
<dbReference type="PROSITE" id="PS51186">
    <property type="entry name" value="GNAT"/>
    <property type="match status" value="1"/>
</dbReference>
<evidence type="ECO:0000259" key="4">
    <source>
        <dbReference type="PROSITE" id="PS51186"/>
    </source>
</evidence>
<sequence>MTNNPPLNLILRAARPQDAEGFAALTNSPGFRWGTAQLPFNSPEKMRNYLEKLTNDDQLIFAFIDDELVGSISLHRRRGRRSHVGDIGMGVHDKWVRKGIGTNLMTAIIDLSDNWLGLTRLQLEVSCDNLPAVTLYRRFGFEVEGTHRKFLLRDGFFVDGYTMARLKN</sequence>
<dbReference type="InterPro" id="IPR016181">
    <property type="entry name" value="Acyl_CoA_acyltransferase"/>
</dbReference>
<evidence type="ECO:0000256" key="3">
    <source>
        <dbReference type="ARBA" id="ARBA00038502"/>
    </source>
</evidence>
<evidence type="ECO:0000313" key="6">
    <source>
        <dbReference type="Proteomes" id="UP000287385"/>
    </source>
</evidence>
<organism evidence="5 6">
    <name type="scientific">Acetobacter pasteurianus NBRC 3278</name>
    <dbReference type="NCBI Taxonomy" id="1226660"/>
    <lineage>
        <taxon>Bacteria</taxon>
        <taxon>Pseudomonadati</taxon>
        <taxon>Pseudomonadota</taxon>
        <taxon>Alphaproteobacteria</taxon>
        <taxon>Acetobacterales</taxon>
        <taxon>Acetobacteraceae</taxon>
        <taxon>Acetobacter</taxon>
    </lineage>
</organism>
<keyword evidence="1 5" id="KW-0808">Transferase</keyword>
<dbReference type="Proteomes" id="UP000287385">
    <property type="component" value="Unassembled WGS sequence"/>
</dbReference>
<dbReference type="AlphaFoldDB" id="A0A401X8R8"/>
<dbReference type="SUPFAM" id="SSF55729">
    <property type="entry name" value="Acyl-CoA N-acyltransferases (Nat)"/>
    <property type="match status" value="1"/>
</dbReference>
<dbReference type="InterPro" id="IPR051531">
    <property type="entry name" value="N-acetyltransferase"/>
</dbReference>
<accession>A0A401X8R8</accession>
<dbReference type="RefSeq" id="WP_124297967.1">
    <property type="nucleotide sequence ID" value="NZ_BDEV01000185.1"/>
</dbReference>
<evidence type="ECO:0000256" key="2">
    <source>
        <dbReference type="ARBA" id="ARBA00023315"/>
    </source>
</evidence>
<keyword evidence="6" id="KW-1185">Reference proteome</keyword>
<dbReference type="PANTHER" id="PTHR43792">
    <property type="entry name" value="GNAT FAMILY, PUTATIVE (AFU_ORTHOLOGUE AFUA_3G00765)-RELATED-RELATED"/>
    <property type="match status" value="1"/>
</dbReference>
<dbReference type="GO" id="GO:0016747">
    <property type="term" value="F:acyltransferase activity, transferring groups other than amino-acyl groups"/>
    <property type="evidence" value="ECO:0007669"/>
    <property type="project" value="InterPro"/>
</dbReference>
<comment type="caution">
    <text evidence="5">The sequence shown here is derived from an EMBL/GenBank/DDBJ whole genome shotgun (WGS) entry which is preliminary data.</text>
</comment>
<name>A0A401X8R8_ACEPA</name>
<dbReference type="InterPro" id="IPR000182">
    <property type="entry name" value="GNAT_dom"/>
</dbReference>
<protein>
    <submittedName>
        <fullName evidence="5">N-acetyltransferase GCN5</fullName>
    </submittedName>
</protein>
<evidence type="ECO:0000256" key="1">
    <source>
        <dbReference type="ARBA" id="ARBA00022679"/>
    </source>
</evidence>